<dbReference type="Pfam" id="PF03544">
    <property type="entry name" value="TonB_C"/>
    <property type="match status" value="1"/>
</dbReference>
<gene>
    <name evidence="3" type="ORF">CH333_06375</name>
</gene>
<organism evidence="3 4">
    <name type="scientific">candidate division WOR-3 bacterium JGI_Cruoil_03_44_89</name>
    <dbReference type="NCBI Taxonomy" id="1973748"/>
    <lineage>
        <taxon>Bacteria</taxon>
        <taxon>Bacteria division WOR-3</taxon>
    </lineage>
</organism>
<proteinExistence type="predicted"/>
<sequence length="321" mass="36163">MDVRLTKFLLVSCIIHFSLILFVRVESVVREPGTRLVRIDFIEEKEEKEKKKEKKKKMREQPRPIEQAEPTKSLADALRNRFKSRKINPELETELEKLDIVRPMEVAPSDAKIDIGKIQELAKMQAAIDLNSYEPLYASGEVELVRVGTEGKSIEEILEEPTIALPRTKEELNARVGLFTSPGSGGKTIELEKVDISELKKSAEAAGFKKKQVAVEMESMPGKKAPETEVEIAGALAERKLIEKPLPTYPDWALQRGLSAVVTVKITVGPDGKPLPEMLILHTTGYGEWDKLVTRTLAKWRWESCPITHVGRITFRFILGV</sequence>
<name>A0A235BRN8_UNCW3</name>
<evidence type="ECO:0000256" key="1">
    <source>
        <dbReference type="SAM" id="MobiDB-lite"/>
    </source>
</evidence>
<evidence type="ECO:0000313" key="3">
    <source>
        <dbReference type="EMBL" id="OYD15153.1"/>
    </source>
</evidence>
<reference evidence="3 4" key="1">
    <citation type="submission" date="2017-07" db="EMBL/GenBank/DDBJ databases">
        <title>Recovery of genomes from metagenomes via a dereplication, aggregation, and scoring strategy.</title>
        <authorList>
            <person name="Sieber C.M."/>
            <person name="Probst A.J."/>
            <person name="Sharrar A."/>
            <person name="Thomas B.C."/>
            <person name="Hess M."/>
            <person name="Tringe S.G."/>
            <person name="Banfield J.F."/>
        </authorList>
    </citation>
    <scope>NUCLEOTIDE SEQUENCE [LARGE SCALE GENOMIC DNA]</scope>
    <source>
        <strain evidence="3">JGI_Cruoil_03_44_89</strain>
    </source>
</reference>
<dbReference type="PROSITE" id="PS52015">
    <property type="entry name" value="TONB_CTD"/>
    <property type="match status" value="1"/>
</dbReference>
<dbReference type="Gene3D" id="3.30.1150.10">
    <property type="match status" value="1"/>
</dbReference>
<dbReference type="GO" id="GO:0055085">
    <property type="term" value="P:transmembrane transport"/>
    <property type="evidence" value="ECO:0007669"/>
    <property type="project" value="InterPro"/>
</dbReference>
<dbReference type="Proteomes" id="UP000215215">
    <property type="component" value="Unassembled WGS sequence"/>
</dbReference>
<dbReference type="EMBL" id="NOZQ01000140">
    <property type="protein sequence ID" value="OYD15153.1"/>
    <property type="molecule type" value="Genomic_DNA"/>
</dbReference>
<evidence type="ECO:0000313" key="4">
    <source>
        <dbReference type="Proteomes" id="UP000215215"/>
    </source>
</evidence>
<accession>A0A235BRN8</accession>
<comment type="caution">
    <text evidence="3">The sequence shown here is derived from an EMBL/GenBank/DDBJ whole genome shotgun (WGS) entry which is preliminary data.</text>
</comment>
<evidence type="ECO:0000259" key="2">
    <source>
        <dbReference type="PROSITE" id="PS52015"/>
    </source>
</evidence>
<dbReference type="AlphaFoldDB" id="A0A235BRN8"/>
<feature type="domain" description="TonB C-terminal" evidence="2">
    <location>
        <begin position="234"/>
        <end position="321"/>
    </location>
</feature>
<dbReference type="SUPFAM" id="SSF74653">
    <property type="entry name" value="TolA/TonB C-terminal domain"/>
    <property type="match status" value="1"/>
</dbReference>
<dbReference type="InterPro" id="IPR037682">
    <property type="entry name" value="TonB_C"/>
</dbReference>
<feature type="region of interest" description="Disordered" evidence="1">
    <location>
        <begin position="49"/>
        <end position="70"/>
    </location>
</feature>
<protein>
    <recommendedName>
        <fullName evidence="2">TonB C-terminal domain-containing protein</fullName>
    </recommendedName>
</protein>